<proteinExistence type="predicted"/>
<keyword evidence="2" id="KW-0645">Protease</keyword>
<name>Q9IUC0_9POTV</name>
<evidence type="ECO:0000313" key="2">
    <source>
        <dbReference type="EMBL" id="CAB90835.1"/>
    </source>
</evidence>
<dbReference type="GO" id="GO:0006508">
    <property type="term" value="P:proteolysis"/>
    <property type="evidence" value="ECO:0007669"/>
    <property type="project" value="UniProtKB-KW"/>
</dbReference>
<feature type="domain" description="Peptidase S30" evidence="1">
    <location>
        <begin position="168"/>
        <end position="308"/>
    </location>
</feature>
<dbReference type="Pfam" id="PF01577">
    <property type="entry name" value="Peptidase_S30"/>
    <property type="match status" value="1"/>
</dbReference>
<evidence type="ECO:0000259" key="1">
    <source>
        <dbReference type="PROSITE" id="PS51871"/>
    </source>
</evidence>
<dbReference type="PROSITE" id="PS51871">
    <property type="entry name" value="PV_P1_PRO"/>
    <property type="match status" value="1"/>
</dbReference>
<gene>
    <name evidence="2" type="primary">p1</name>
</gene>
<dbReference type="GO" id="GO:0004197">
    <property type="term" value="F:cysteine-type endopeptidase activity"/>
    <property type="evidence" value="ECO:0007669"/>
    <property type="project" value="InterPro"/>
</dbReference>
<protein>
    <submittedName>
        <fullName evidence="2">Serine protease</fullName>
    </submittedName>
</protein>
<dbReference type="InterPro" id="IPR002540">
    <property type="entry name" value="Pept_S30_P1_potyvir"/>
</dbReference>
<dbReference type="MEROPS" id="S30.001"/>
<organism evidence="2">
    <name type="scientific">Soybean mosaic virus</name>
    <dbReference type="NCBI Taxonomy" id="12222"/>
    <lineage>
        <taxon>Viruses</taxon>
        <taxon>Riboviria</taxon>
        <taxon>Orthornavirae</taxon>
        <taxon>Pisuviricota</taxon>
        <taxon>Stelpaviricetes</taxon>
        <taxon>Patatavirales</taxon>
        <taxon>Potyviridae</taxon>
        <taxon>Potyvirus</taxon>
        <taxon>Potyvirus glycitessellati</taxon>
    </lineage>
</organism>
<sequence>MATIMIGSMAISVPNTRILCASNSVMPVQAVQMAKQVPSARGVLYTLKREGNMQMHKHEEALRKFQEAFDQVVGIQRRLLVNKHSSIQSTKKNGLTLRRLTLEQARAKEAAIARRRQEEEDFLNGKYEQQFYAGVSATKSMKFEGGSVGFRTKYWRPTPKKTKEKRATSQCRKPTYVLEEVLSIASRSGKLVEFITGGKGKRVKVCYVRKHGAILPKFSLPHEEGKYIHQELQYASTYEFLPYICMFAKYKSMNADDITYGDSGLLFDERSSLTTNHTKLPYFVVRGRKNGKLVNALEVVENMEDIQH</sequence>
<dbReference type="EMBL" id="AJ290450">
    <property type="protein sequence ID" value="CAB90835.1"/>
    <property type="molecule type" value="Genomic_RNA"/>
</dbReference>
<accession>Q9IUC0</accession>
<reference evidence="2" key="1">
    <citation type="journal article" date="2005" name="Virus Res.">
        <title>Emergence of Rsv-resistance breaking Soybean mosaic virus isolates from Korean soybean cultivars.</title>
        <authorList>
            <person name="Choi B.K."/>
            <person name="Koo J.M."/>
            <person name="Ahn H.J."/>
            <person name="Yum H.J."/>
            <person name="Choi C.W."/>
            <person name="Ryu K.H."/>
            <person name="Chen P."/>
            <person name="Tolin S.A."/>
        </authorList>
    </citation>
    <scope>NUCLEOTIDE SEQUENCE</scope>
    <source>
        <strain evidence="2">CN18</strain>
    </source>
</reference>
<keyword evidence="2" id="KW-0378">Hydrolase</keyword>